<dbReference type="EMBL" id="CAJNIZ010043904">
    <property type="protein sequence ID" value="CAE7672358.1"/>
    <property type="molecule type" value="Genomic_DNA"/>
</dbReference>
<sequence>MLVLFVIQATGVAPPMVHSIAFYVTVSIGSTVMRKMGDPAVDLTPERLNRDMTIMSLLVFGATLGMPRELMPACYMARTLCFTFTNSQFSNKVNIMLAPFYVMSHWLNFEPGAPIEKLLFSMIGEVVAVSLMILVVTNLDTKEHHAAAATMELEAKVAEVAEAERTGGAAQRLLSVTCDASVRLTHDLKIQTPSRGLLDILMCNFGSNCTSLLEGMPFLRYVAQGDHERFMKFIDENSQTTSPARSLHVDMKDSSGVIFKAELFHVTVPSLMGDVGHEHLIGITNDSADDRLGRMEQIEEFDSMAPLQDLSLSSFPPIREADLRRHGGAHSHSVAPSQSHSRSSRSSSNSSKSSRQLSTMREISEINLVIDLETVDKDFRICSATLIFSSPKSCNEGALPNLVEWLKPRYRQQVHNWIQEHANAHFAGREYQETLRGVKLNSPFPNTSTLLAGELKCNGITDEE</sequence>
<protein>
    <submittedName>
        <fullName evidence="2">Uncharacterized protein</fullName>
    </submittedName>
</protein>
<reference evidence="2" key="1">
    <citation type="submission" date="2021-02" db="EMBL/GenBank/DDBJ databases">
        <authorList>
            <person name="Dougan E. K."/>
            <person name="Rhodes N."/>
            <person name="Thang M."/>
            <person name="Chan C."/>
        </authorList>
    </citation>
    <scope>NUCLEOTIDE SEQUENCE</scope>
</reference>
<evidence type="ECO:0000313" key="3">
    <source>
        <dbReference type="Proteomes" id="UP000649617"/>
    </source>
</evidence>
<keyword evidence="3" id="KW-1185">Reference proteome</keyword>
<organism evidence="2 3">
    <name type="scientific">Symbiodinium pilosum</name>
    <name type="common">Dinoflagellate</name>
    <dbReference type="NCBI Taxonomy" id="2952"/>
    <lineage>
        <taxon>Eukaryota</taxon>
        <taxon>Sar</taxon>
        <taxon>Alveolata</taxon>
        <taxon>Dinophyceae</taxon>
        <taxon>Suessiales</taxon>
        <taxon>Symbiodiniaceae</taxon>
        <taxon>Symbiodinium</taxon>
    </lineage>
</organism>
<accession>A0A812W617</accession>
<feature type="region of interest" description="Disordered" evidence="1">
    <location>
        <begin position="325"/>
        <end position="358"/>
    </location>
</feature>
<dbReference type="AlphaFoldDB" id="A0A812W617"/>
<dbReference type="OrthoDB" id="420233at2759"/>
<feature type="non-terminal residue" evidence="2">
    <location>
        <position position="1"/>
    </location>
</feature>
<name>A0A812W617_SYMPI</name>
<feature type="compositionally biased region" description="Low complexity" evidence="1">
    <location>
        <begin position="330"/>
        <end position="355"/>
    </location>
</feature>
<evidence type="ECO:0000256" key="1">
    <source>
        <dbReference type="SAM" id="MobiDB-lite"/>
    </source>
</evidence>
<gene>
    <name evidence="2" type="ORF">SPIL2461_LOCUS18568</name>
</gene>
<dbReference type="Proteomes" id="UP000649617">
    <property type="component" value="Unassembled WGS sequence"/>
</dbReference>
<evidence type="ECO:0000313" key="2">
    <source>
        <dbReference type="EMBL" id="CAE7672358.1"/>
    </source>
</evidence>
<comment type="caution">
    <text evidence="2">The sequence shown here is derived from an EMBL/GenBank/DDBJ whole genome shotgun (WGS) entry which is preliminary data.</text>
</comment>
<proteinExistence type="predicted"/>